<dbReference type="GO" id="GO:0016491">
    <property type="term" value="F:oxidoreductase activity"/>
    <property type="evidence" value="ECO:0007669"/>
    <property type="project" value="UniProtKB-KW"/>
</dbReference>
<accession>A0A8J3GQY9</accession>
<comment type="caution">
    <text evidence="3">The sequence shown here is derived from an EMBL/GenBank/DDBJ whole genome shotgun (WGS) entry which is preliminary data.</text>
</comment>
<dbReference type="EMBL" id="BNAI01000003">
    <property type="protein sequence ID" value="GHF17726.1"/>
    <property type="molecule type" value="Genomic_DNA"/>
</dbReference>
<keyword evidence="2" id="KW-0560">Oxidoreductase</keyword>
<proteinExistence type="inferred from homology"/>
<dbReference type="PANTHER" id="PTHR43477">
    <property type="entry name" value="DIHYDROANTICAPSIN 7-DEHYDROGENASE"/>
    <property type="match status" value="1"/>
</dbReference>
<evidence type="ECO:0000256" key="2">
    <source>
        <dbReference type="ARBA" id="ARBA00023002"/>
    </source>
</evidence>
<keyword evidence="4" id="KW-1185">Reference proteome</keyword>
<name>A0A8J3GQY9_9MICO</name>
<organism evidence="3 4">
    <name type="scientific">Pseudolysinimonas yzui</name>
    <dbReference type="NCBI Taxonomy" id="2708254"/>
    <lineage>
        <taxon>Bacteria</taxon>
        <taxon>Bacillati</taxon>
        <taxon>Actinomycetota</taxon>
        <taxon>Actinomycetes</taxon>
        <taxon>Micrococcales</taxon>
        <taxon>Microbacteriaceae</taxon>
        <taxon>Pseudolysinimonas</taxon>
    </lineage>
</organism>
<dbReference type="InterPro" id="IPR036291">
    <property type="entry name" value="NAD(P)-bd_dom_sf"/>
</dbReference>
<gene>
    <name evidence="3" type="ORF">GCM10011600_18200</name>
</gene>
<reference evidence="3" key="1">
    <citation type="journal article" date="2014" name="Int. J. Syst. Evol. Microbiol.">
        <title>Complete genome sequence of Corynebacterium casei LMG S-19264T (=DSM 44701T), isolated from a smear-ripened cheese.</title>
        <authorList>
            <consortium name="US DOE Joint Genome Institute (JGI-PGF)"/>
            <person name="Walter F."/>
            <person name="Albersmeier A."/>
            <person name="Kalinowski J."/>
            <person name="Ruckert C."/>
        </authorList>
    </citation>
    <scope>NUCLEOTIDE SEQUENCE</scope>
    <source>
        <strain evidence="3">CGMCC 1.16548</strain>
    </source>
</reference>
<dbReference type="Pfam" id="PF13561">
    <property type="entry name" value="adh_short_C2"/>
    <property type="match status" value="1"/>
</dbReference>
<dbReference type="RefSeq" id="WP_191283172.1">
    <property type="nucleotide sequence ID" value="NZ_BNAI01000003.1"/>
</dbReference>
<dbReference type="Gene3D" id="3.40.50.720">
    <property type="entry name" value="NAD(P)-binding Rossmann-like Domain"/>
    <property type="match status" value="1"/>
</dbReference>
<evidence type="ECO:0000313" key="4">
    <source>
        <dbReference type="Proteomes" id="UP000617531"/>
    </source>
</evidence>
<dbReference type="PRINTS" id="PR00081">
    <property type="entry name" value="GDHRDH"/>
</dbReference>
<dbReference type="PROSITE" id="PS00061">
    <property type="entry name" value="ADH_SHORT"/>
    <property type="match status" value="1"/>
</dbReference>
<comment type="similarity">
    <text evidence="1">Belongs to the short-chain dehydrogenases/reductases (SDR) family.</text>
</comment>
<dbReference type="CDD" id="cd05233">
    <property type="entry name" value="SDR_c"/>
    <property type="match status" value="1"/>
</dbReference>
<dbReference type="SUPFAM" id="SSF51735">
    <property type="entry name" value="NAD(P)-binding Rossmann-fold domains"/>
    <property type="match status" value="1"/>
</dbReference>
<dbReference type="PANTHER" id="PTHR43477:SF1">
    <property type="entry name" value="DIHYDROANTICAPSIN 7-DEHYDROGENASE"/>
    <property type="match status" value="1"/>
</dbReference>
<dbReference type="InterPro" id="IPR051122">
    <property type="entry name" value="SDR_DHRS6-like"/>
</dbReference>
<sequence length="248" mass="26169">MRERLDGKVAVVTGAASGQGWATSLALVRNGARVMGVDVDEAGLERLSAEHEDIVTMRCDVTRLADLEQAVAEAETRFGALHAMLNCAGYLGATPILDTTEPMLDRIIDINLKGVFFGCQAAIPALRRSGGGSIVNWGSVNSMVAEPGIAAYSATKGAVLMITRSVAVEFAKDDIRANCLCPGGVRTPMVAGFFDEEFLANEEAQREYQPLGLISPEEVAAVAVFLVSDESRKMTGSAVIVDGGFTAL</sequence>
<dbReference type="AlphaFoldDB" id="A0A8J3GQY9"/>
<protein>
    <submittedName>
        <fullName evidence="3">Short chain dehydrogenase</fullName>
    </submittedName>
</protein>
<dbReference type="PRINTS" id="PR00080">
    <property type="entry name" value="SDRFAMILY"/>
</dbReference>
<evidence type="ECO:0000256" key="1">
    <source>
        <dbReference type="ARBA" id="ARBA00006484"/>
    </source>
</evidence>
<dbReference type="InterPro" id="IPR020904">
    <property type="entry name" value="Sc_DH/Rdtase_CS"/>
</dbReference>
<dbReference type="FunFam" id="3.40.50.720:FF:000084">
    <property type="entry name" value="Short-chain dehydrogenase reductase"/>
    <property type="match status" value="1"/>
</dbReference>
<evidence type="ECO:0000313" key="3">
    <source>
        <dbReference type="EMBL" id="GHF17726.1"/>
    </source>
</evidence>
<reference evidence="3" key="2">
    <citation type="submission" date="2020-09" db="EMBL/GenBank/DDBJ databases">
        <authorList>
            <person name="Sun Q."/>
            <person name="Zhou Y."/>
        </authorList>
    </citation>
    <scope>NUCLEOTIDE SEQUENCE</scope>
    <source>
        <strain evidence="3">CGMCC 1.16548</strain>
    </source>
</reference>
<dbReference type="Proteomes" id="UP000617531">
    <property type="component" value="Unassembled WGS sequence"/>
</dbReference>
<dbReference type="InterPro" id="IPR002347">
    <property type="entry name" value="SDR_fam"/>
</dbReference>